<dbReference type="PANTHER" id="PTHR35871">
    <property type="entry name" value="EXPRESSED PROTEIN"/>
    <property type="match status" value="1"/>
</dbReference>
<dbReference type="OrthoDB" id="5401962at2759"/>
<organism evidence="1 2">
    <name type="scientific">Choiromyces venosus 120613-1</name>
    <dbReference type="NCBI Taxonomy" id="1336337"/>
    <lineage>
        <taxon>Eukaryota</taxon>
        <taxon>Fungi</taxon>
        <taxon>Dikarya</taxon>
        <taxon>Ascomycota</taxon>
        <taxon>Pezizomycotina</taxon>
        <taxon>Pezizomycetes</taxon>
        <taxon>Pezizales</taxon>
        <taxon>Tuberaceae</taxon>
        <taxon>Choiromyces</taxon>
    </lineage>
</organism>
<dbReference type="PANTHER" id="PTHR35871:SF1">
    <property type="entry name" value="CXC1-LIKE CYSTEINE CLUSTER ASSOCIATED WITH KDZ TRANSPOSASES DOMAIN-CONTAINING PROTEIN"/>
    <property type="match status" value="1"/>
</dbReference>
<dbReference type="AlphaFoldDB" id="A0A3N4JMG8"/>
<dbReference type="InterPro" id="IPR036397">
    <property type="entry name" value="RNaseH_sf"/>
</dbReference>
<proteinExistence type="predicted"/>
<dbReference type="STRING" id="1336337.A0A3N4JMG8"/>
<evidence type="ECO:0008006" key="3">
    <source>
        <dbReference type="Google" id="ProtNLM"/>
    </source>
</evidence>
<keyword evidence="2" id="KW-1185">Reference proteome</keyword>
<protein>
    <recommendedName>
        <fullName evidence="3">Tc1-like transposase DDE domain-containing protein</fullName>
    </recommendedName>
</protein>
<evidence type="ECO:0000313" key="1">
    <source>
        <dbReference type="EMBL" id="RPA99439.1"/>
    </source>
</evidence>
<accession>A0A3N4JMG8</accession>
<reference evidence="1 2" key="1">
    <citation type="journal article" date="2018" name="Nat. Ecol. Evol.">
        <title>Pezizomycetes genomes reveal the molecular basis of ectomycorrhizal truffle lifestyle.</title>
        <authorList>
            <person name="Murat C."/>
            <person name="Payen T."/>
            <person name="Noel B."/>
            <person name="Kuo A."/>
            <person name="Morin E."/>
            <person name="Chen J."/>
            <person name="Kohler A."/>
            <person name="Krizsan K."/>
            <person name="Balestrini R."/>
            <person name="Da Silva C."/>
            <person name="Montanini B."/>
            <person name="Hainaut M."/>
            <person name="Levati E."/>
            <person name="Barry K.W."/>
            <person name="Belfiori B."/>
            <person name="Cichocki N."/>
            <person name="Clum A."/>
            <person name="Dockter R.B."/>
            <person name="Fauchery L."/>
            <person name="Guy J."/>
            <person name="Iotti M."/>
            <person name="Le Tacon F."/>
            <person name="Lindquist E.A."/>
            <person name="Lipzen A."/>
            <person name="Malagnac F."/>
            <person name="Mello A."/>
            <person name="Molinier V."/>
            <person name="Miyauchi S."/>
            <person name="Poulain J."/>
            <person name="Riccioni C."/>
            <person name="Rubini A."/>
            <person name="Sitrit Y."/>
            <person name="Splivallo R."/>
            <person name="Traeger S."/>
            <person name="Wang M."/>
            <person name="Zifcakova L."/>
            <person name="Wipf D."/>
            <person name="Zambonelli A."/>
            <person name="Paolocci F."/>
            <person name="Nowrousian M."/>
            <person name="Ottonello S."/>
            <person name="Baldrian P."/>
            <person name="Spatafora J.W."/>
            <person name="Henrissat B."/>
            <person name="Nagy L.G."/>
            <person name="Aury J.M."/>
            <person name="Wincker P."/>
            <person name="Grigoriev I.V."/>
            <person name="Bonfante P."/>
            <person name="Martin F.M."/>
        </authorList>
    </citation>
    <scope>NUCLEOTIDE SEQUENCE [LARGE SCALE GENOMIC DNA]</scope>
    <source>
        <strain evidence="1 2">120613-1</strain>
    </source>
</reference>
<dbReference type="Proteomes" id="UP000276215">
    <property type="component" value="Unassembled WGS sequence"/>
</dbReference>
<sequence>MEFLEYGKDNYWTGEKMVEHTMKIALPIFRWAFPDCQALFAFDNASNHSCFSSDALVASRMNRNPGGKQPHMREGFIHSKQHPQAMRYGKAKGIEQVLRERGLWRKKREDEFAFLLECPTRNNWSGCDLSLVDGCCARVLGRERDFREQKGRLQEELEAAGQTVIFYPKFHCELNFIERFWCAAKYFARENCQYSLEGLRETILMALDSVSTSSVHHYFLGCMRILNAYRSGLVYGTVDFKQAVYRSH</sequence>
<dbReference type="GO" id="GO:0003676">
    <property type="term" value="F:nucleic acid binding"/>
    <property type="evidence" value="ECO:0007669"/>
    <property type="project" value="InterPro"/>
</dbReference>
<dbReference type="Gene3D" id="3.30.420.10">
    <property type="entry name" value="Ribonuclease H-like superfamily/Ribonuclease H"/>
    <property type="match status" value="1"/>
</dbReference>
<gene>
    <name evidence="1" type="ORF">L873DRAFT_1835395</name>
</gene>
<name>A0A3N4JMG8_9PEZI</name>
<evidence type="ECO:0000313" key="2">
    <source>
        <dbReference type="Proteomes" id="UP000276215"/>
    </source>
</evidence>
<dbReference type="EMBL" id="ML120387">
    <property type="protein sequence ID" value="RPA99439.1"/>
    <property type="molecule type" value="Genomic_DNA"/>
</dbReference>